<evidence type="ECO:0000313" key="3">
    <source>
        <dbReference type="Proteomes" id="UP000033423"/>
    </source>
</evidence>
<accession>A0A0F3GJ77</accession>
<keyword evidence="3" id="KW-1185">Reference proteome</keyword>
<dbReference type="AlphaFoldDB" id="A0A0F3GJ77"/>
<evidence type="ECO:0000256" key="1">
    <source>
        <dbReference type="ARBA" id="ARBA00022729"/>
    </source>
</evidence>
<keyword evidence="1" id="KW-0732">Signal</keyword>
<dbReference type="InterPro" id="IPR013517">
    <property type="entry name" value="FG-GAP"/>
</dbReference>
<dbReference type="InterPro" id="IPR028994">
    <property type="entry name" value="Integrin_alpha_N"/>
</dbReference>
<dbReference type="SUPFAM" id="SSF69318">
    <property type="entry name" value="Integrin alpha N-terminal domain"/>
    <property type="match status" value="1"/>
</dbReference>
<comment type="caution">
    <text evidence="2">The sequence shown here is derived from an EMBL/GenBank/DDBJ whole genome shotgun (WGS) entry which is preliminary data.</text>
</comment>
<organism evidence="2 3">
    <name type="scientific">Candidatus Magnetobacterium bavaricum</name>
    <dbReference type="NCBI Taxonomy" id="29290"/>
    <lineage>
        <taxon>Bacteria</taxon>
        <taxon>Pseudomonadati</taxon>
        <taxon>Nitrospirota</taxon>
        <taxon>Thermodesulfovibrionia</taxon>
        <taxon>Thermodesulfovibrionales</taxon>
        <taxon>Candidatus Magnetobacteriaceae</taxon>
        <taxon>Candidatus Magnetobacterium</taxon>
    </lineage>
</organism>
<evidence type="ECO:0008006" key="4">
    <source>
        <dbReference type="Google" id="ProtNLM"/>
    </source>
</evidence>
<name>A0A0F3GJ77_9BACT</name>
<dbReference type="Proteomes" id="UP000033423">
    <property type="component" value="Unassembled WGS sequence"/>
</dbReference>
<feature type="non-terminal residue" evidence="2">
    <location>
        <position position="55"/>
    </location>
</feature>
<evidence type="ECO:0000313" key="2">
    <source>
        <dbReference type="EMBL" id="KJU81985.1"/>
    </source>
</evidence>
<gene>
    <name evidence="2" type="ORF">MBAV_005822</name>
</gene>
<dbReference type="Pfam" id="PF01839">
    <property type="entry name" value="FG-GAP"/>
    <property type="match status" value="1"/>
</dbReference>
<proteinExistence type="predicted"/>
<dbReference type="EMBL" id="LACI01002459">
    <property type="protein sequence ID" value="KJU81985.1"/>
    <property type="molecule type" value="Genomic_DNA"/>
</dbReference>
<protein>
    <recommendedName>
        <fullName evidence="4">FG-GAP repeat-containing protein</fullName>
    </recommendedName>
</protein>
<sequence length="55" mass="6050">MKGTNITGGDYVVKGITEDWDIKGVGDFNGDGKSDIVWQNTKDGDVYMYLMDGTK</sequence>
<reference evidence="2 3" key="1">
    <citation type="submission" date="2015-02" db="EMBL/GenBank/DDBJ databases">
        <title>Single-cell genomics of uncultivated deep-branching MTB reveals a conserved set of magnetosome genes.</title>
        <authorList>
            <person name="Kolinko S."/>
            <person name="Richter M."/>
            <person name="Glockner F.O."/>
            <person name="Brachmann A."/>
            <person name="Schuler D."/>
        </authorList>
    </citation>
    <scope>NUCLEOTIDE SEQUENCE [LARGE SCALE GENOMIC DNA]</scope>
    <source>
        <strain evidence="2">TM-1</strain>
    </source>
</reference>